<comment type="caution">
    <text evidence="2">The sequence shown here is derived from an EMBL/GenBank/DDBJ whole genome shotgun (WGS) entry which is preliminary data.</text>
</comment>
<dbReference type="AlphaFoldDB" id="A0AAD5WRE6"/>
<feature type="signal peptide" evidence="1">
    <location>
        <begin position="1"/>
        <end position="20"/>
    </location>
</feature>
<evidence type="ECO:0008006" key="4">
    <source>
        <dbReference type="Google" id="ProtNLM"/>
    </source>
</evidence>
<evidence type="ECO:0000313" key="3">
    <source>
        <dbReference type="Proteomes" id="UP001201980"/>
    </source>
</evidence>
<protein>
    <recommendedName>
        <fullName evidence="4">Lysine-specific metallo-endopeptidase domain-containing protein</fullName>
    </recommendedName>
</protein>
<dbReference type="EMBL" id="JAKWBI020000280">
    <property type="protein sequence ID" value="KAJ2897342.1"/>
    <property type="molecule type" value="Genomic_DNA"/>
</dbReference>
<gene>
    <name evidence="2" type="ORF">MKZ38_004765</name>
</gene>
<organism evidence="2 3">
    <name type="scientific">Zalerion maritima</name>
    <dbReference type="NCBI Taxonomy" id="339359"/>
    <lineage>
        <taxon>Eukaryota</taxon>
        <taxon>Fungi</taxon>
        <taxon>Dikarya</taxon>
        <taxon>Ascomycota</taxon>
        <taxon>Pezizomycotina</taxon>
        <taxon>Sordariomycetes</taxon>
        <taxon>Lulworthiomycetidae</taxon>
        <taxon>Lulworthiales</taxon>
        <taxon>Lulworthiaceae</taxon>
        <taxon>Zalerion</taxon>
    </lineage>
</organism>
<keyword evidence="1" id="KW-0732">Signal</keyword>
<evidence type="ECO:0000313" key="2">
    <source>
        <dbReference type="EMBL" id="KAJ2897342.1"/>
    </source>
</evidence>
<accession>A0AAD5WRE6</accession>
<reference evidence="2" key="1">
    <citation type="submission" date="2022-07" db="EMBL/GenBank/DDBJ databases">
        <title>Draft genome sequence of Zalerion maritima ATCC 34329, a (micro)plastics degrading marine fungus.</title>
        <authorList>
            <person name="Paco A."/>
            <person name="Goncalves M.F.M."/>
            <person name="Rocha-Santos T.A.P."/>
            <person name="Alves A."/>
        </authorList>
    </citation>
    <scope>NUCLEOTIDE SEQUENCE</scope>
    <source>
        <strain evidence="2">ATCC 34329</strain>
    </source>
</reference>
<name>A0AAD5WRE6_9PEZI</name>
<proteinExistence type="predicted"/>
<evidence type="ECO:0000256" key="1">
    <source>
        <dbReference type="SAM" id="SignalP"/>
    </source>
</evidence>
<keyword evidence="3" id="KW-1185">Reference proteome</keyword>
<dbReference type="Proteomes" id="UP001201980">
    <property type="component" value="Unassembled WGS sequence"/>
</dbReference>
<sequence length="347" mass="39469">MKFISIFFGILAALISVTKAQHNIHWTLHPTCYDRPGLADLLKASMIMIKDRYTSVRDTLRRPRSEWSPELQATVDQLIGTGQYGESALQIVLSLYDMFDVLKATPSGRDHNSSRWRTVKAESADRMFLNFVIVCGSCVKITSDQPPIYYDEIRGLQSDDPYWQHPPWVWNENYPGDYSSVCDTVAVTSLEPRETLDENLVPINPDRRMFAQSINLSPPHLTYFETSVCGIHINTPERIQQVADVESASYFATMLNGIDDRRLLSTQIDLLSTGLDSLIAHEIFHTAAFGMLEDEDEVTGVDEYGWNDIITYRNIGTPDWHLYFALTVHILTHHGMRTDISGAIHRI</sequence>
<feature type="chain" id="PRO_5042277400" description="Lysine-specific metallo-endopeptidase domain-containing protein" evidence="1">
    <location>
        <begin position="21"/>
        <end position="347"/>
    </location>
</feature>